<dbReference type="InterPro" id="IPR009057">
    <property type="entry name" value="Homeodomain-like_sf"/>
</dbReference>
<keyword evidence="1" id="KW-0805">Transcription regulation</keyword>
<evidence type="ECO:0000256" key="1">
    <source>
        <dbReference type="ARBA" id="ARBA00023015"/>
    </source>
</evidence>
<sequence>MLDHTTRAAEAGPQRFRTDDLDVARERISKTFADHDVRVADGRTIAFQLDLAPAARVTLGQLGYGADVTIDGPPMQLCYHVNLPIAGCCDVRQGGVSGTTTAGLTGNAFGPDAPLTIRFAPDATQYVVKLPRELLEAHAAKLVGRPCEDPIDFALTFDTTTGAGQALVATAGFMYAELARPGGLATMPAARQEMESALMTQLLTAIPSRLSPQLAERPSNTGRSRVREVMDYLDAHPDDVACTADLAASVGISERALQAGFRDLAGMSPTAYLRGVRLDRVNLELSTRGGSVTDVAAGWGFFHPGRFAQQYRDRFGELPSDTARRAES</sequence>
<dbReference type="EMBL" id="JAJNDB010000009">
    <property type="protein sequence ID" value="MCD2197642.1"/>
    <property type="molecule type" value="Genomic_DNA"/>
</dbReference>
<dbReference type="InterPro" id="IPR035418">
    <property type="entry name" value="AraC-bd_2"/>
</dbReference>
<dbReference type="SMART" id="SM00342">
    <property type="entry name" value="HTH_ARAC"/>
    <property type="match status" value="1"/>
</dbReference>
<dbReference type="RefSeq" id="WP_230739869.1">
    <property type="nucleotide sequence ID" value="NZ_JAJNDB010000009.1"/>
</dbReference>
<protein>
    <submittedName>
        <fullName evidence="5">AraC family transcriptional regulator</fullName>
    </submittedName>
</protein>
<evidence type="ECO:0000256" key="2">
    <source>
        <dbReference type="ARBA" id="ARBA00023125"/>
    </source>
</evidence>
<proteinExistence type="predicted"/>
<dbReference type="Pfam" id="PF12833">
    <property type="entry name" value="HTH_18"/>
    <property type="match status" value="1"/>
</dbReference>
<dbReference type="PANTHER" id="PTHR46796">
    <property type="entry name" value="HTH-TYPE TRANSCRIPTIONAL ACTIVATOR RHAS-RELATED"/>
    <property type="match status" value="1"/>
</dbReference>
<dbReference type="Pfam" id="PF14525">
    <property type="entry name" value="AraC_binding_2"/>
    <property type="match status" value="1"/>
</dbReference>
<dbReference type="Proteomes" id="UP001199469">
    <property type="component" value="Unassembled WGS sequence"/>
</dbReference>
<name>A0ABS8PH87_9PSEU</name>
<comment type="caution">
    <text evidence="5">The sequence shown here is derived from an EMBL/GenBank/DDBJ whole genome shotgun (WGS) entry which is preliminary data.</text>
</comment>
<gene>
    <name evidence="5" type="ORF">LQ327_30150</name>
</gene>
<accession>A0ABS8PH87</accession>
<dbReference type="Gene3D" id="1.10.10.60">
    <property type="entry name" value="Homeodomain-like"/>
    <property type="match status" value="1"/>
</dbReference>
<keyword evidence="6" id="KW-1185">Reference proteome</keyword>
<dbReference type="SUPFAM" id="SSF46689">
    <property type="entry name" value="Homeodomain-like"/>
    <property type="match status" value="1"/>
</dbReference>
<reference evidence="5 6" key="1">
    <citation type="submission" date="2021-11" db="EMBL/GenBank/DDBJ databases">
        <title>Draft genome sequence of Actinomycetospora sp. SF1 isolated from the rhizosphere soil.</title>
        <authorList>
            <person name="Duangmal K."/>
            <person name="Chantavorakit T."/>
        </authorList>
    </citation>
    <scope>NUCLEOTIDE SEQUENCE [LARGE SCALE GENOMIC DNA]</scope>
    <source>
        <strain evidence="5 6">TBRC 5722</strain>
    </source>
</reference>
<evidence type="ECO:0000313" key="6">
    <source>
        <dbReference type="Proteomes" id="UP001199469"/>
    </source>
</evidence>
<evidence type="ECO:0000256" key="3">
    <source>
        <dbReference type="ARBA" id="ARBA00023163"/>
    </source>
</evidence>
<dbReference type="PROSITE" id="PS01124">
    <property type="entry name" value="HTH_ARAC_FAMILY_2"/>
    <property type="match status" value="1"/>
</dbReference>
<evidence type="ECO:0000313" key="5">
    <source>
        <dbReference type="EMBL" id="MCD2197642.1"/>
    </source>
</evidence>
<dbReference type="InterPro" id="IPR018060">
    <property type="entry name" value="HTH_AraC"/>
</dbReference>
<evidence type="ECO:0000259" key="4">
    <source>
        <dbReference type="PROSITE" id="PS01124"/>
    </source>
</evidence>
<organism evidence="5 6">
    <name type="scientific">Actinomycetospora endophytica</name>
    <dbReference type="NCBI Taxonomy" id="2291215"/>
    <lineage>
        <taxon>Bacteria</taxon>
        <taxon>Bacillati</taxon>
        <taxon>Actinomycetota</taxon>
        <taxon>Actinomycetes</taxon>
        <taxon>Pseudonocardiales</taxon>
        <taxon>Pseudonocardiaceae</taxon>
        <taxon>Actinomycetospora</taxon>
    </lineage>
</organism>
<keyword evidence="3" id="KW-0804">Transcription</keyword>
<dbReference type="InterPro" id="IPR050204">
    <property type="entry name" value="AraC_XylS_family_regulators"/>
</dbReference>
<dbReference type="PANTHER" id="PTHR46796:SF12">
    <property type="entry name" value="HTH-TYPE DNA-BINDING TRANSCRIPTIONAL ACTIVATOR EUTR"/>
    <property type="match status" value="1"/>
</dbReference>
<keyword evidence="2" id="KW-0238">DNA-binding</keyword>
<feature type="domain" description="HTH araC/xylS-type" evidence="4">
    <location>
        <begin position="227"/>
        <end position="325"/>
    </location>
</feature>